<evidence type="ECO:0000256" key="1">
    <source>
        <dbReference type="SAM" id="MobiDB-lite"/>
    </source>
</evidence>
<name>A0ABQ7CJB0_BRACR</name>
<feature type="region of interest" description="Disordered" evidence="1">
    <location>
        <begin position="28"/>
        <end position="156"/>
    </location>
</feature>
<feature type="compositionally biased region" description="Polar residues" evidence="1">
    <location>
        <begin position="53"/>
        <end position="63"/>
    </location>
</feature>
<reference evidence="2 3" key="1">
    <citation type="journal article" date="2020" name="BMC Genomics">
        <title>Intraspecific diversification of the crop wild relative Brassica cretica Lam. using demographic model selection.</title>
        <authorList>
            <person name="Kioukis A."/>
            <person name="Michalopoulou V.A."/>
            <person name="Briers L."/>
            <person name="Pirintsos S."/>
            <person name="Studholme D.J."/>
            <person name="Pavlidis P."/>
            <person name="Sarris P.F."/>
        </authorList>
    </citation>
    <scope>NUCLEOTIDE SEQUENCE [LARGE SCALE GENOMIC DNA]</scope>
    <source>
        <strain evidence="3">cv. PFS-1207/04</strain>
    </source>
</reference>
<evidence type="ECO:0000313" key="2">
    <source>
        <dbReference type="EMBL" id="KAF3551102.1"/>
    </source>
</evidence>
<protein>
    <submittedName>
        <fullName evidence="2">Uncharacterized protein</fullName>
    </submittedName>
</protein>
<feature type="compositionally biased region" description="Low complexity" evidence="1">
    <location>
        <begin position="28"/>
        <end position="41"/>
    </location>
</feature>
<keyword evidence="3" id="KW-1185">Reference proteome</keyword>
<dbReference type="EMBL" id="QGKV02000832">
    <property type="protein sequence ID" value="KAF3551102.1"/>
    <property type="molecule type" value="Genomic_DNA"/>
</dbReference>
<accession>A0ABQ7CJB0</accession>
<comment type="caution">
    <text evidence="2">The sequence shown here is derived from an EMBL/GenBank/DDBJ whole genome shotgun (WGS) entry which is preliminary data.</text>
</comment>
<gene>
    <name evidence="2" type="ORF">DY000_02008019</name>
</gene>
<evidence type="ECO:0000313" key="3">
    <source>
        <dbReference type="Proteomes" id="UP000266723"/>
    </source>
</evidence>
<dbReference type="Proteomes" id="UP000266723">
    <property type="component" value="Unassembled WGS sequence"/>
</dbReference>
<proteinExistence type="predicted"/>
<organism evidence="2 3">
    <name type="scientific">Brassica cretica</name>
    <name type="common">Mustard</name>
    <dbReference type="NCBI Taxonomy" id="69181"/>
    <lineage>
        <taxon>Eukaryota</taxon>
        <taxon>Viridiplantae</taxon>
        <taxon>Streptophyta</taxon>
        <taxon>Embryophyta</taxon>
        <taxon>Tracheophyta</taxon>
        <taxon>Spermatophyta</taxon>
        <taxon>Magnoliopsida</taxon>
        <taxon>eudicotyledons</taxon>
        <taxon>Gunneridae</taxon>
        <taxon>Pentapetalae</taxon>
        <taxon>rosids</taxon>
        <taxon>malvids</taxon>
        <taxon>Brassicales</taxon>
        <taxon>Brassicaceae</taxon>
        <taxon>Brassiceae</taxon>
        <taxon>Brassica</taxon>
    </lineage>
</organism>
<sequence>MTSLLHLAIIQQQMQTQQQQMLQMQQTIQNQQQAAQEAAENAAREERGDDQQEVSYVNGQGWQLKNYHPNPNVRNSPQLFWPKQDKPADPAQSNRESELPPADTPAAEKETEPTVGTNSPGPEQPAEAVRPIPEPVPAREYTPKLPYPVPAKATRKDREEMKYRKMLKELTVRLPLMDAIQMMPSMRNFMKGLISGKISEESELMTVSKECIAVLQNMQIKKRGDPIPTEDPLELTLVRAEAEQSVENIDADGYAKMLDSARSLLSRLVPSESLGLKTNQQREQVQDSGLF</sequence>